<feature type="transmembrane region" description="Helical" evidence="7">
    <location>
        <begin position="399"/>
        <end position="417"/>
    </location>
</feature>
<evidence type="ECO:0000313" key="10">
    <source>
        <dbReference type="RefSeq" id="XP_040611342.1"/>
    </source>
</evidence>
<evidence type="ECO:0000313" key="11">
    <source>
        <dbReference type="RefSeq" id="XP_040611345.1"/>
    </source>
</evidence>
<dbReference type="InterPro" id="IPR003439">
    <property type="entry name" value="ABC_transporter-like_ATP-bd"/>
</dbReference>
<feature type="transmembrane region" description="Helical" evidence="7">
    <location>
        <begin position="1112"/>
        <end position="1137"/>
    </location>
</feature>
<dbReference type="InterPro" id="IPR017871">
    <property type="entry name" value="ABC_transporter-like_CS"/>
</dbReference>
<reference evidence="10 11" key="1">
    <citation type="submission" date="2025-05" db="UniProtKB">
        <authorList>
            <consortium name="RefSeq"/>
        </authorList>
    </citation>
    <scope>IDENTIFICATION</scope>
    <source>
        <tissue evidence="10 11">Liver</tissue>
    </source>
</reference>
<dbReference type="RefSeq" id="XP_040611342.1">
    <property type="nucleotide sequence ID" value="XM_040755408.1"/>
</dbReference>
<comment type="subcellular location">
    <subcellularLocation>
        <location evidence="1">Membrane</location>
        <topology evidence="1">Multi-pass membrane protein</topology>
    </subcellularLocation>
</comment>
<feature type="transmembrane region" description="Helical" evidence="7">
    <location>
        <begin position="1071"/>
        <end position="1091"/>
    </location>
</feature>
<dbReference type="Gene3D" id="3.40.50.300">
    <property type="entry name" value="P-loop containing nucleotide triphosphate hydrolases"/>
    <property type="match status" value="2"/>
</dbReference>
<proteinExistence type="predicted"/>
<feature type="transmembrane region" description="Helical" evidence="7">
    <location>
        <begin position="374"/>
        <end position="393"/>
    </location>
</feature>
<dbReference type="InterPro" id="IPR013525">
    <property type="entry name" value="ABC2_TM"/>
</dbReference>
<keyword evidence="6 7" id="KW-0472">Membrane</keyword>
<dbReference type="Pfam" id="PF23321">
    <property type="entry name" value="R1_ABCA1"/>
    <property type="match status" value="1"/>
</dbReference>
<feature type="transmembrane region" description="Helical" evidence="7">
    <location>
        <begin position="443"/>
        <end position="464"/>
    </location>
</feature>
<feature type="transmembrane region" description="Helical" evidence="7">
    <location>
        <begin position="257"/>
        <end position="279"/>
    </location>
</feature>
<evidence type="ECO:0000256" key="7">
    <source>
        <dbReference type="SAM" id="Phobius"/>
    </source>
</evidence>
<dbReference type="CDD" id="cd03263">
    <property type="entry name" value="ABC_subfamily_A"/>
    <property type="match status" value="2"/>
</dbReference>
<feature type="transmembrane region" description="Helical" evidence="7">
    <location>
        <begin position="1273"/>
        <end position="1293"/>
    </location>
</feature>
<evidence type="ECO:0000256" key="2">
    <source>
        <dbReference type="ARBA" id="ARBA00022692"/>
    </source>
</evidence>
<dbReference type="InterPro" id="IPR027417">
    <property type="entry name" value="P-loop_NTPase"/>
</dbReference>
<dbReference type="SMART" id="SM00382">
    <property type="entry name" value="AAA"/>
    <property type="match status" value="2"/>
</dbReference>
<evidence type="ECO:0000256" key="5">
    <source>
        <dbReference type="ARBA" id="ARBA00022989"/>
    </source>
</evidence>
<feature type="transmembrane region" description="Helical" evidence="7">
    <location>
        <begin position="1217"/>
        <end position="1236"/>
    </location>
</feature>
<organism evidence="9 10">
    <name type="scientific">Mesocricetus auratus</name>
    <name type="common">Golden hamster</name>
    <dbReference type="NCBI Taxonomy" id="10036"/>
    <lineage>
        <taxon>Eukaryota</taxon>
        <taxon>Metazoa</taxon>
        <taxon>Chordata</taxon>
        <taxon>Craniata</taxon>
        <taxon>Vertebrata</taxon>
        <taxon>Euteleostomi</taxon>
        <taxon>Mammalia</taxon>
        <taxon>Eutheria</taxon>
        <taxon>Euarchontoglires</taxon>
        <taxon>Glires</taxon>
        <taxon>Rodentia</taxon>
        <taxon>Myomorpha</taxon>
        <taxon>Muroidea</taxon>
        <taxon>Cricetidae</taxon>
        <taxon>Cricetinae</taxon>
        <taxon>Mesocricetus</taxon>
    </lineage>
</organism>
<keyword evidence="2 7" id="KW-0812">Transmembrane</keyword>
<keyword evidence="3" id="KW-0547">Nucleotide-binding</keyword>
<evidence type="ECO:0000256" key="6">
    <source>
        <dbReference type="ARBA" id="ARBA00023136"/>
    </source>
</evidence>
<feature type="domain" description="ABC transporter" evidence="8">
    <location>
        <begin position="1354"/>
        <end position="1587"/>
    </location>
</feature>
<evidence type="ECO:0000256" key="4">
    <source>
        <dbReference type="ARBA" id="ARBA00022840"/>
    </source>
</evidence>
<dbReference type="PROSITE" id="PS00211">
    <property type="entry name" value="ABC_TRANSPORTER_1"/>
    <property type="match status" value="1"/>
</dbReference>
<keyword evidence="5 7" id="KW-1133">Transmembrane helix</keyword>
<dbReference type="GeneID" id="101828403"/>
<dbReference type="Proteomes" id="UP000886700">
    <property type="component" value="Unplaced"/>
</dbReference>
<feature type="transmembrane region" description="Helical" evidence="7">
    <location>
        <begin position="1185"/>
        <end position="1205"/>
    </location>
</feature>
<dbReference type="InterPro" id="IPR003593">
    <property type="entry name" value="AAA+_ATPase"/>
</dbReference>
<dbReference type="GO" id="GO:0005524">
    <property type="term" value="F:ATP binding"/>
    <property type="evidence" value="ECO:0007669"/>
    <property type="project" value="UniProtKB-KW"/>
</dbReference>
<sequence length="1682" mass="191789">MDSLHMKQFSILLWKNFLLKKRNVVGLVVEILLIFLLFAWTLTVRKITKKTFSHGATFSPIPLTLPKFLNKKFEFELAYVPSKSDAARNITEMVKKDLNFNFKVQGFSSEESFEKYIKYKNKSTYVLAAIVFDHMFKTNNERLPLQVKYNLRFGHLYDTKNPLEPSKDQNIKDWNTSVLFPSVPSLGPRNFMENNGGDPGYIREGFLIVQHSLDKAIMVYHSGRAAEDMFANATIYAQRFPYPAFIVDNFLWTFMPMFSWTILFTFTQMALVIVGTIMLEKEKRLKEYQLVVGLSNAMLWVSYFVTFLLMYFIIICLLCGILFLKITHERVFQHSDPLFIAFYFLCFAIPSVLFGFMVSTFFDKASLATSVAGFLHFLTFFPYLIIISMYNQISLGGKLALSLITNTALAFGTDLICKMEMKGHGAQWYNFATKISVDDDLTLAHIIGMFLFSAFLYGLVAWYVDAVFPGKYGVPKPWNFFLQKTYWFGEPVLSKEESQVTDLTPSNFIEPEPVGLTAGIRIQHLYKKFTLKNSTLMAVKDLSLNLYEGQITVLLGHNGAGKTTTLSILTGLYLPTRGKVFISGYDISSDMVQVRKSLGLCPQDDLLFPMLTVLEHLYFYYVIKGIPLKKRSKEIHRMLTSFGLLDKSDTLSKDLSGGMKRKLSIIIALIGDTKVVILDEPTSGMDPVSRRTTWDLLQQYKKNRTVLLTTHHMDEADVLGDRIAIMVSGTLKCCGSSFFLKKLYGVGYHLVMVKTPKCDVEKISQLIRSHIPTAELEMDVAAELSFILPKEYTNRFAELFTVLEERQKELGITGFGVSMTNIDEVFFKVSNPPDLKLNTETVHSASNQSTREDNQNMNVPRNFDRADYPRGQFNSSFNTGCALYTQQFRAMLIKRVMYSWRNWKLLLLQLLALLGLMYFLIEGISFPTREMPARVMDLEQYGETIVPFSISGDPNLTQSFTKNLEIMLKAKNQKLHEVQGDVQKYLKTNKECIYSCIIAFSLDVTRDKKTFIFWFNNEAYHSSSLSLSVLDNIIFMSLSGPDATITVSNKPQPQPVIQDKSDKRYIPGFEIVFNLLFGMSVFTSGFCLMTVTERVSKAKHIQFVSGVYTFNFWLSALLWDLTIHFVACALLLLVFLITDVHTLLEKYNFLDTMFILMLFGWSVIPFIYLLSFWYNNSTSAYVKIFVFNHCLGFISVIVDLVVHIIPDIKTSTKNLILNSLLILPVYNLGMSINKYYEIQELRKMCSSSKYVSVLNECNNINDLPIYSMNQNAIGRHVTAMAATGAIYLFFIFLLELTTWNLKTFIYRYVFFGIYRIFSKARVSRELSGESEDEDVQNERETILQNPRQSLNSSVLIKELIKIYFNIPPTLAVRNISVSIQKEECFGLLGLNGAGKTTTFEILTGEQIATSGDVYIEGYSITKNILKVRSKIGYCPQFDALLDHMTTREILIMYARVWGIPENNIGAYVDNLLEILYLQSQAEKFIYTLSGGNKRKLSTAIAIMGKSSVVFLDEPSTGMDPVARRMLWNTVTRTRESGKVIIITSHSMEECEALCTRLAIMVQGKFMCLGSPQHLKNKFGNVYTMNIKFKTGASGDVIMDFKNFITKVFPGSKLKQENQEILNYHIPSKDNSWGKVFGILEKAKEQYDLEDYAISQITLEQVFLSFASPGNTDTGYAKAKEVP</sequence>
<dbReference type="Pfam" id="PF00005">
    <property type="entry name" value="ABC_tran"/>
    <property type="match status" value="2"/>
</dbReference>
<dbReference type="PANTHER" id="PTHR19229">
    <property type="entry name" value="ATP-BINDING CASSETTE TRANSPORTER SUBFAMILY A ABCA"/>
    <property type="match status" value="1"/>
</dbReference>
<dbReference type="RefSeq" id="XP_040611345.1">
    <property type="nucleotide sequence ID" value="XM_040755411.1"/>
</dbReference>
<dbReference type="Pfam" id="PF12698">
    <property type="entry name" value="ABC2_membrane_3"/>
    <property type="match status" value="2"/>
</dbReference>
<gene>
    <name evidence="10 11" type="primary">LOC101828403</name>
</gene>
<evidence type="ECO:0000313" key="9">
    <source>
        <dbReference type="Proteomes" id="UP000886700"/>
    </source>
</evidence>
<feature type="transmembrane region" description="Helical" evidence="7">
    <location>
        <begin position="24"/>
        <end position="42"/>
    </location>
</feature>
<feature type="transmembrane region" description="Helical" evidence="7">
    <location>
        <begin position="338"/>
        <end position="362"/>
    </location>
</feature>
<feature type="domain" description="ABC transporter" evidence="8">
    <location>
        <begin position="520"/>
        <end position="753"/>
    </location>
</feature>
<keyword evidence="4 10" id="KW-0067">ATP-binding</keyword>
<dbReference type="SUPFAM" id="SSF52540">
    <property type="entry name" value="P-loop containing nucleoside triphosphate hydrolases"/>
    <property type="match status" value="2"/>
</dbReference>
<dbReference type="PANTHER" id="PTHR19229:SF139">
    <property type="entry name" value="ATP-BINDING CASSETTE, SUB-FAMILY A (ABC1), MEMBER 14"/>
    <property type="match status" value="1"/>
</dbReference>
<dbReference type="InterPro" id="IPR026082">
    <property type="entry name" value="ABCA"/>
</dbReference>
<evidence type="ECO:0000256" key="1">
    <source>
        <dbReference type="ARBA" id="ARBA00004141"/>
    </source>
</evidence>
<evidence type="ECO:0000256" key="3">
    <source>
        <dbReference type="ARBA" id="ARBA00022741"/>
    </source>
</evidence>
<dbReference type="InterPro" id="IPR056264">
    <property type="entry name" value="R2_ABCA1-4-like"/>
</dbReference>
<feature type="transmembrane region" description="Helical" evidence="7">
    <location>
        <begin position="1149"/>
        <end position="1173"/>
    </location>
</feature>
<feature type="transmembrane region" description="Helical" evidence="7">
    <location>
        <begin position="300"/>
        <end position="326"/>
    </location>
</feature>
<dbReference type="PROSITE" id="PS50893">
    <property type="entry name" value="ABC_TRANSPORTER_2"/>
    <property type="match status" value="2"/>
</dbReference>
<name>A0ABM2Y931_MESAU</name>
<evidence type="ECO:0000259" key="8">
    <source>
        <dbReference type="PROSITE" id="PS50893"/>
    </source>
</evidence>
<keyword evidence="9" id="KW-1185">Reference proteome</keyword>
<accession>A0ABM2Y931</accession>
<feature type="transmembrane region" description="Helical" evidence="7">
    <location>
        <begin position="903"/>
        <end position="921"/>
    </location>
</feature>
<protein>
    <submittedName>
        <fullName evidence="10 11">ATP-binding cassette sub-family A member 3</fullName>
    </submittedName>
</protein>